<evidence type="ECO:0000313" key="1">
    <source>
        <dbReference type="EMBL" id="KAF9651597.1"/>
    </source>
</evidence>
<keyword evidence="2" id="KW-1185">Reference proteome</keyword>
<dbReference type="Proteomes" id="UP000886501">
    <property type="component" value="Unassembled WGS sequence"/>
</dbReference>
<protein>
    <submittedName>
        <fullName evidence="1">TPT-domain-containing protein</fullName>
    </submittedName>
</protein>
<evidence type="ECO:0000313" key="2">
    <source>
        <dbReference type="Proteomes" id="UP000886501"/>
    </source>
</evidence>
<accession>A0ACB6ZPS7</accession>
<comment type="caution">
    <text evidence="1">The sequence shown here is derived from an EMBL/GenBank/DDBJ whole genome shotgun (WGS) entry which is preliminary data.</text>
</comment>
<sequence length="552" mass="61202">MSRIYHQDAKWPVAPLTPARSASWQSDDKWPASSSILSNLNRTIRRKLAFWDPSRRTSLTRPSKTSSISLIPSSATLTFTLQCCIWYASSAMSSNTGKSIMNQFRYPVTLTFVQFFFVASYCALFMSPLIRFSKFRPPTRAILNATLPMGAFQVGGHIFSSMAISRIPVSTVHTIKALSPLFTVAAYAVLFNVSYSAKTYISLLPLTIGVMLVCTFDVSASNLLGLSCAFGSAIIFVSSNIFFKKVMPSGNQTSSHKLDKLNLLFYSSGMAFVLMIPVWLYYDLPNLMAAYYAPRYYTYLGGNDEKYAAATHSVMYYFFLNGTVHFVQNIIAFIILASTSPVTYSIASLIKRVAVICIAILWFAQPVHPVQAFGIAMTFTGLYMYNQAKGDVEKGEYKMRRVEAARDMRLPVTKDSSDDLVTALHPTALNISVTSARDRSWTSPVQARPTDKFPLMSHHTQSQKPFEMAPSTNIYSQPPRNPPQPHQTHSLHIKVHPPSVPVSSRDGHMEASYPSPPESVDSPPASPPLADGSQGADFDSWMSRRTVVAPVQ</sequence>
<dbReference type="EMBL" id="MU117974">
    <property type="protein sequence ID" value="KAF9651597.1"/>
    <property type="molecule type" value="Genomic_DNA"/>
</dbReference>
<gene>
    <name evidence="1" type="ORF">BDM02DRAFT_3110330</name>
</gene>
<reference evidence="1" key="2">
    <citation type="journal article" date="2020" name="Nat. Commun.">
        <title>Large-scale genome sequencing of mycorrhizal fungi provides insights into the early evolution of symbiotic traits.</title>
        <authorList>
            <person name="Miyauchi S."/>
            <person name="Kiss E."/>
            <person name="Kuo A."/>
            <person name="Drula E."/>
            <person name="Kohler A."/>
            <person name="Sanchez-Garcia M."/>
            <person name="Morin E."/>
            <person name="Andreopoulos B."/>
            <person name="Barry K.W."/>
            <person name="Bonito G."/>
            <person name="Buee M."/>
            <person name="Carver A."/>
            <person name="Chen C."/>
            <person name="Cichocki N."/>
            <person name="Clum A."/>
            <person name="Culley D."/>
            <person name="Crous P.W."/>
            <person name="Fauchery L."/>
            <person name="Girlanda M."/>
            <person name="Hayes R.D."/>
            <person name="Keri Z."/>
            <person name="LaButti K."/>
            <person name="Lipzen A."/>
            <person name="Lombard V."/>
            <person name="Magnuson J."/>
            <person name="Maillard F."/>
            <person name="Murat C."/>
            <person name="Nolan M."/>
            <person name="Ohm R.A."/>
            <person name="Pangilinan J."/>
            <person name="Pereira M.F."/>
            <person name="Perotto S."/>
            <person name="Peter M."/>
            <person name="Pfister S."/>
            <person name="Riley R."/>
            <person name="Sitrit Y."/>
            <person name="Stielow J.B."/>
            <person name="Szollosi G."/>
            <person name="Zifcakova L."/>
            <person name="Stursova M."/>
            <person name="Spatafora J.W."/>
            <person name="Tedersoo L."/>
            <person name="Vaario L.M."/>
            <person name="Yamada A."/>
            <person name="Yan M."/>
            <person name="Wang P."/>
            <person name="Xu J."/>
            <person name="Bruns T."/>
            <person name="Baldrian P."/>
            <person name="Vilgalys R."/>
            <person name="Dunand C."/>
            <person name="Henrissat B."/>
            <person name="Grigoriev I.V."/>
            <person name="Hibbett D."/>
            <person name="Nagy L.G."/>
            <person name="Martin F.M."/>
        </authorList>
    </citation>
    <scope>NUCLEOTIDE SEQUENCE</scope>
    <source>
        <strain evidence="1">P2</strain>
    </source>
</reference>
<proteinExistence type="predicted"/>
<reference evidence="1" key="1">
    <citation type="submission" date="2019-10" db="EMBL/GenBank/DDBJ databases">
        <authorList>
            <consortium name="DOE Joint Genome Institute"/>
            <person name="Kuo A."/>
            <person name="Miyauchi S."/>
            <person name="Kiss E."/>
            <person name="Drula E."/>
            <person name="Kohler A."/>
            <person name="Sanchez-Garcia M."/>
            <person name="Andreopoulos B."/>
            <person name="Barry K.W."/>
            <person name="Bonito G."/>
            <person name="Buee M."/>
            <person name="Carver A."/>
            <person name="Chen C."/>
            <person name="Cichocki N."/>
            <person name="Clum A."/>
            <person name="Culley D."/>
            <person name="Crous P.W."/>
            <person name="Fauchery L."/>
            <person name="Girlanda M."/>
            <person name="Hayes R."/>
            <person name="Keri Z."/>
            <person name="Labutti K."/>
            <person name="Lipzen A."/>
            <person name="Lombard V."/>
            <person name="Magnuson J."/>
            <person name="Maillard F."/>
            <person name="Morin E."/>
            <person name="Murat C."/>
            <person name="Nolan M."/>
            <person name="Ohm R."/>
            <person name="Pangilinan J."/>
            <person name="Pereira M."/>
            <person name="Perotto S."/>
            <person name="Peter M."/>
            <person name="Riley R."/>
            <person name="Sitrit Y."/>
            <person name="Stielow B."/>
            <person name="Szollosi G."/>
            <person name="Zifcakova L."/>
            <person name="Stursova M."/>
            <person name="Spatafora J.W."/>
            <person name="Tedersoo L."/>
            <person name="Vaario L.-M."/>
            <person name="Yamada A."/>
            <person name="Yan M."/>
            <person name="Wang P."/>
            <person name="Xu J."/>
            <person name="Bruns T."/>
            <person name="Baldrian P."/>
            <person name="Vilgalys R."/>
            <person name="Henrissat B."/>
            <person name="Grigoriev I.V."/>
            <person name="Hibbett D."/>
            <person name="Nagy L.G."/>
            <person name="Martin F.M."/>
        </authorList>
    </citation>
    <scope>NUCLEOTIDE SEQUENCE</scope>
    <source>
        <strain evidence="1">P2</strain>
    </source>
</reference>
<organism evidence="1 2">
    <name type="scientific">Thelephora ganbajun</name>
    <name type="common">Ganba fungus</name>
    <dbReference type="NCBI Taxonomy" id="370292"/>
    <lineage>
        <taxon>Eukaryota</taxon>
        <taxon>Fungi</taxon>
        <taxon>Dikarya</taxon>
        <taxon>Basidiomycota</taxon>
        <taxon>Agaricomycotina</taxon>
        <taxon>Agaricomycetes</taxon>
        <taxon>Thelephorales</taxon>
        <taxon>Thelephoraceae</taxon>
        <taxon>Thelephora</taxon>
    </lineage>
</organism>
<name>A0ACB6ZPS7_THEGA</name>